<dbReference type="AlphaFoldDB" id="A0A6L5Z1H7"/>
<accession>A0A6L5Z1H7</accession>
<dbReference type="RefSeq" id="WP_154446912.1">
    <property type="nucleotide sequence ID" value="NZ_WIND01000009.1"/>
</dbReference>
<protein>
    <recommendedName>
        <fullName evidence="3">Sulfotransferase family protein</fullName>
    </recommendedName>
</protein>
<gene>
    <name evidence="1" type="ORF">GE300_12440</name>
</gene>
<dbReference type="EMBL" id="WIND01000009">
    <property type="protein sequence ID" value="MSU90416.1"/>
    <property type="molecule type" value="Genomic_DNA"/>
</dbReference>
<keyword evidence="2" id="KW-1185">Reference proteome</keyword>
<comment type="caution">
    <text evidence="1">The sequence shown here is derived from an EMBL/GenBank/DDBJ whole genome shotgun (WGS) entry which is preliminary data.</text>
</comment>
<evidence type="ECO:0008006" key="3">
    <source>
        <dbReference type="Google" id="ProtNLM"/>
    </source>
</evidence>
<organism evidence="1 2">
    <name type="scientific">Halovulum marinum</name>
    <dbReference type="NCBI Taxonomy" id="2662447"/>
    <lineage>
        <taxon>Bacteria</taxon>
        <taxon>Pseudomonadati</taxon>
        <taxon>Pseudomonadota</taxon>
        <taxon>Alphaproteobacteria</taxon>
        <taxon>Rhodobacterales</taxon>
        <taxon>Paracoccaceae</taxon>
        <taxon>Halovulum</taxon>
    </lineage>
</organism>
<evidence type="ECO:0000313" key="2">
    <source>
        <dbReference type="Proteomes" id="UP000474957"/>
    </source>
</evidence>
<evidence type="ECO:0000313" key="1">
    <source>
        <dbReference type="EMBL" id="MSU90416.1"/>
    </source>
</evidence>
<sequence>MRILVHFGQAKTGTTALQHTFGKHRRDLAGRGILYPRLPKVPHNHGLLAIGFKAAETLHPNFLRMFGGDAEAMRAGGEQAWDAVRQQVEQERPELLVLSAEEYFSQLNAEAAERLRSRLEGLGAARADIATCVYLRDPASQLLSLIAQNAVSMMPLSNQLRLHAKGRLAALEATFPAAPTVCAYDRARLAGGDIVQDFVTRFLPEIADLTLTAPQRKNVSLSGEGTAIVLWYRDRLLTERRPDTIHQVRRIRQFLARIEVADGISRKARLRPEVHDAIIRGSEELIWLRDTHGLTYTGIDYATIDGKAPKLPAPTPATIDRFLDLDLDLRDHLLARLVQDLLPEMPAAGIGPRADLDDDSDDAVDAA</sequence>
<reference evidence="1 2" key="1">
    <citation type="submission" date="2019-10" db="EMBL/GenBank/DDBJ databases">
        <title>Cognatihalovulum marinum gen. nov. sp. nov., a new member of the family Rhodobacteraceae isolated from deep seawater of the Northwest Indian Ocean.</title>
        <authorList>
            <person name="Ruan C."/>
            <person name="Wang J."/>
            <person name="Zheng X."/>
            <person name="Song L."/>
            <person name="Zhu Y."/>
            <person name="Huang Y."/>
            <person name="Lu Z."/>
            <person name="Du W."/>
            <person name="Huang L."/>
            <person name="Dai X."/>
        </authorList>
    </citation>
    <scope>NUCLEOTIDE SEQUENCE [LARGE SCALE GENOMIC DNA]</scope>
    <source>
        <strain evidence="1 2">2CG4</strain>
    </source>
</reference>
<dbReference type="Proteomes" id="UP000474957">
    <property type="component" value="Unassembled WGS sequence"/>
</dbReference>
<proteinExistence type="predicted"/>
<name>A0A6L5Z1H7_9RHOB</name>